<evidence type="ECO:0000256" key="1">
    <source>
        <dbReference type="SAM" id="SignalP"/>
    </source>
</evidence>
<gene>
    <name evidence="3" type="ORF">D1222_06310</name>
</gene>
<keyword evidence="4" id="KW-1185">Reference proteome</keyword>
<reference evidence="3 4" key="1">
    <citation type="submission" date="2018-08" db="EMBL/GenBank/DDBJ databases">
        <title>Henriciella mobilis sp. nov., isolated from seawater.</title>
        <authorList>
            <person name="Cheng H."/>
            <person name="Wu Y.-H."/>
            <person name="Xu X.-W."/>
            <person name="Guo L.-L."/>
        </authorList>
    </citation>
    <scope>NUCLEOTIDE SEQUENCE [LARGE SCALE GENOMIC DNA]</scope>
    <source>
        <strain evidence="3 4">CCUG67844</strain>
    </source>
</reference>
<evidence type="ECO:0000313" key="3">
    <source>
        <dbReference type="EMBL" id="RIJ31850.1"/>
    </source>
</evidence>
<proteinExistence type="predicted"/>
<evidence type="ECO:0000313" key="4">
    <source>
        <dbReference type="Proteomes" id="UP000265845"/>
    </source>
</evidence>
<organism evidence="3 4">
    <name type="scientific">Henriciella algicola</name>
    <dbReference type="NCBI Taxonomy" id="1608422"/>
    <lineage>
        <taxon>Bacteria</taxon>
        <taxon>Pseudomonadati</taxon>
        <taxon>Pseudomonadota</taxon>
        <taxon>Alphaproteobacteria</taxon>
        <taxon>Hyphomonadales</taxon>
        <taxon>Hyphomonadaceae</taxon>
        <taxon>Henriciella</taxon>
    </lineage>
</organism>
<dbReference type="Pfam" id="PF13449">
    <property type="entry name" value="Phytase-like"/>
    <property type="match status" value="1"/>
</dbReference>
<accession>A0A399RJF9</accession>
<feature type="domain" description="Phytase-like" evidence="2">
    <location>
        <begin position="97"/>
        <end position="338"/>
    </location>
</feature>
<name>A0A399RJF9_9PROT</name>
<feature type="chain" id="PRO_5017307637" description="Phytase-like domain-containing protein" evidence="1">
    <location>
        <begin position="29"/>
        <end position="355"/>
    </location>
</feature>
<dbReference type="OrthoDB" id="9798693at2"/>
<dbReference type="InterPro" id="IPR027372">
    <property type="entry name" value="Phytase-like_dom"/>
</dbReference>
<sequence>MIRTFPLAASLLALGLAGCSSNTPEAPASPPADPWVFDAASSDLADRSCTEGEGEGFAMSFVMQAAPVGLGPEDAIGRALTGVEFVSGWALDAPLASFGGLSGMDILPNGDLLAVSDAGALVRIPFDQATLAPQGQATLTYLRGADGEILTGKSEADAEGLHVEGGIAFISFERDHRVEAFAYERCGGNARAVPVASMGSRPTGLGRSISDNSGAEGLVLSEGKLLLGLETLAGGDGPLGVVTGDGGVSFAGAPWVKADGTPLVGLDAAGPELYSLHRAYNPLTRQNAIGIRVRGADGQTTTLAFMAAPLTLDNFEAIAVLPLDDGRRRIFILSDDNFSDNQRTLLYVFETTDPA</sequence>
<keyword evidence="1" id="KW-0732">Signal</keyword>
<evidence type="ECO:0000259" key="2">
    <source>
        <dbReference type="Pfam" id="PF13449"/>
    </source>
</evidence>
<comment type="caution">
    <text evidence="3">The sequence shown here is derived from an EMBL/GenBank/DDBJ whole genome shotgun (WGS) entry which is preliminary data.</text>
</comment>
<dbReference type="RefSeq" id="WP_119453339.1">
    <property type="nucleotide sequence ID" value="NZ_QWGA01000003.1"/>
</dbReference>
<dbReference type="PROSITE" id="PS51257">
    <property type="entry name" value="PROKAR_LIPOPROTEIN"/>
    <property type="match status" value="1"/>
</dbReference>
<protein>
    <recommendedName>
        <fullName evidence="2">Phytase-like domain-containing protein</fullName>
    </recommendedName>
</protein>
<feature type="signal peptide" evidence="1">
    <location>
        <begin position="1"/>
        <end position="28"/>
    </location>
</feature>
<dbReference type="AlphaFoldDB" id="A0A399RJF9"/>
<dbReference type="EMBL" id="QWGA01000003">
    <property type="protein sequence ID" value="RIJ31850.1"/>
    <property type="molecule type" value="Genomic_DNA"/>
</dbReference>
<dbReference type="Proteomes" id="UP000265845">
    <property type="component" value="Unassembled WGS sequence"/>
</dbReference>